<dbReference type="OrthoDB" id="362670at2"/>
<keyword evidence="3" id="KW-0813">Transport</keyword>
<dbReference type="AlphaFoldDB" id="A0A3P3QTH1"/>
<evidence type="ECO:0000313" key="6">
    <source>
        <dbReference type="Proteomes" id="UP000272490"/>
    </source>
</evidence>
<name>A0A3P3QTH1_9FIRM</name>
<dbReference type="Gene3D" id="3.40.190.10">
    <property type="entry name" value="Periplasmic binding protein-like II"/>
    <property type="match status" value="1"/>
</dbReference>
<evidence type="ECO:0000256" key="4">
    <source>
        <dbReference type="ARBA" id="ARBA00022729"/>
    </source>
</evidence>
<dbReference type="Pfam" id="PF01547">
    <property type="entry name" value="SBP_bac_1"/>
    <property type="match status" value="1"/>
</dbReference>
<keyword evidence="4" id="KW-0732">Signal</keyword>
<protein>
    <submittedName>
        <fullName evidence="5">Sugar ABC transporter substrate-binding protein</fullName>
    </submittedName>
</protein>
<sequence length="431" mass="48406">MKSKIVRRLLSIVAVAGLMVGCGGKGENSAKNSTQQDSGNGAVTLKIALWDYSNTEYFKNIFNSFSEKYPNIKCEAVEFSSDEFDTSILTQMSAKTDFDIVFNKDIPTINALISQGHIMELDNFMEQDKDFDKRNYSGLIEQLTMDNKTYGVPFRKDNTLLFYNKDLFDKAGVAYPKDGMSMKEYEDLAEKMTSGEGNDKVYGAHTHTWTSNVSQYARRVEEFNPIDSSTYEALIPYYNTILDMQSKQFTQDYGSLKTSNIHYSGVFYNQQAAMLEIGTWYINMLCENADFNWGVCSLPNDKGEANDKAVGGVTPVSIGKYSKNPEVAWEFIKYICGEEGAKILAQNGILPGFGGEAVNNIFDALPESHKGVPENLSRYIDLDTYVIEFPMSIKAKEIDTIINEEHSAIMTGTETPEEGIKHMTERVNELK</sequence>
<accession>A0A3P3QTH1</accession>
<comment type="similarity">
    <text evidence="2">Belongs to the bacterial solute-binding protein 1 family.</text>
</comment>
<dbReference type="PANTHER" id="PTHR43649">
    <property type="entry name" value="ARABINOSE-BINDING PROTEIN-RELATED"/>
    <property type="match status" value="1"/>
</dbReference>
<dbReference type="PANTHER" id="PTHR43649:SF31">
    <property type="entry name" value="SN-GLYCEROL-3-PHOSPHATE-BINDING PERIPLASMIC PROTEIN UGPB"/>
    <property type="match status" value="1"/>
</dbReference>
<keyword evidence="6" id="KW-1185">Reference proteome</keyword>
<evidence type="ECO:0000256" key="2">
    <source>
        <dbReference type="ARBA" id="ARBA00008520"/>
    </source>
</evidence>
<reference evidence="5 6" key="1">
    <citation type="submission" date="2018-11" db="EMBL/GenBank/DDBJ databases">
        <title>Genome sequencing of Lachnoanaerobaculum sp. KCOM 2030 (= ChDC B114).</title>
        <authorList>
            <person name="Kook J.-K."/>
            <person name="Park S.-N."/>
            <person name="Lim Y.K."/>
        </authorList>
    </citation>
    <scope>NUCLEOTIDE SEQUENCE [LARGE SCALE GENOMIC DNA]</scope>
    <source>
        <strain evidence="5 6">KCOM 2030</strain>
    </source>
</reference>
<dbReference type="Proteomes" id="UP000272490">
    <property type="component" value="Unassembled WGS sequence"/>
</dbReference>
<evidence type="ECO:0000313" key="5">
    <source>
        <dbReference type="EMBL" id="RRJ24512.1"/>
    </source>
</evidence>
<organism evidence="5 6">
    <name type="scientific">Lachnoanaerobaculum gingivalis</name>
    <dbReference type="NCBI Taxonomy" id="2490855"/>
    <lineage>
        <taxon>Bacteria</taxon>
        <taxon>Bacillati</taxon>
        <taxon>Bacillota</taxon>
        <taxon>Clostridia</taxon>
        <taxon>Lachnospirales</taxon>
        <taxon>Lachnospiraceae</taxon>
        <taxon>Lachnoanaerobaculum</taxon>
    </lineage>
</organism>
<evidence type="ECO:0000256" key="3">
    <source>
        <dbReference type="ARBA" id="ARBA00022448"/>
    </source>
</evidence>
<dbReference type="PROSITE" id="PS51257">
    <property type="entry name" value="PROKAR_LIPOPROTEIN"/>
    <property type="match status" value="1"/>
</dbReference>
<dbReference type="InterPro" id="IPR050490">
    <property type="entry name" value="Bact_solute-bd_prot1"/>
</dbReference>
<comment type="subcellular location">
    <subcellularLocation>
        <location evidence="1">Cell envelope</location>
    </subcellularLocation>
</comment>
<dbReference type="CDD" id="cd13585">
    <property type="entry name" value="PBP2_TMBP_like"/>
    <property type="match status" value="1"/>
</dbReference>
<evidence type="ECO:0000256" key="1">
    <source>
        <dbReference type="ARBA" id="ARBA00004196"/>
    </source>
</evidence>
<gene>
    <name evidence="5" type="ORF">EHV10_12035</name>
</gene>
<proteinExistence type="inferred from homology"/>
<dbReference type="RefSeq" id="WP_128674853.1">
    <property type="nucleotide sequence ID" value="NZ_RRCO01000006.1"/>
</dbReference>
<dbReference type="SUPFAM" id="SSF53850">
    <property type="entry name" value="Periplasmic binding protein-like II"/>
    <property type="match status" value="1"/>
</dbReference>
<comment type="caution">
    <text evidence="5">The sequence shown here is derived from an EMBL/GenBank/DDBJ whole genome shotgun (WGS) entry which is preliminary data.</text>
</comment>
<dbReference type="GO" id="GO:0030313">
    <property type="term" value="C:cell envelope"/>
    <property type="evidence" value="ECO:0007669"/>
    <property type="project" value="UniProtKB-SubCell"/>
</dbReference>
<dbReference type="EMBL" id="RRCO01000006">
    <property type="protein sequence ID" value="RRJ24512.1"/>
    <property type="molecule type" value="Genomic_DNA"/>
</dbReference>
<dbReference type="InterPro" id="IPR006059">
    <property type="entry name" value="SBP"/>
</dbReference>